<dbReference type="GO" id="GO:1990904">
    <property type="term" value="C:ribonucleoprotein complex"/>
    <property type="evidence" value="ECO:0007669"/>
    <property type="project" value="InterPro"/>
</dbReference>
<dbReference type="InterPro" id="IPR012677">
    <property type="entry name" value="Nucleotide-bd_a/b_plait_sf"/>
</dbReference>
<evidence type="ECO:0000259" key="5">
    <source>
        <dbReference type="PROSITE" id="PS50102"/>
    </source>
</evidence>
<evidence type="ECO:0000259" key="6">
    <source>
        <dbReference type="PROSITE" id="PS51746"/>
    </source>
</evidence>
<accession>A0A2P6V2D9</accession>
<feature type="compositionally biased region" description="Low complexity" evidence="4">
    <location>
        <begin position="992"/>
        <end position="1004"/>
    </location>
</feature>
<dbReference type="Proteomes" id="UP000239649">
    <property type="component" value="Unassembled WGS sequence"/>
</dbReference>
<sequence>MRSSPAGLACCGLPPVRRDAVWRPAGRRSVAVPLASRQVAVAVPQQQPPALAAPDPRMAGTPKWALAAGMLAVAAAALKLAWSFRQPASPPPPPPDATLDAAAAEESPAMQAARAAVQQAGQALAASGVDGAAAAAAAAAGPVLLAAETAGALDETAAMSLEQLRATATELYMLIQQMELSLQDLVFDLTSPLPEASLAVLDGLGEEVERVEEELAGLKGQDDVNAAVLQAEQRYADLQWRQFELLTERASDGERRTYRSLLFNLRTQRQLLRQVEAQESLRVRMDATKARIAALLDAEEKHAGGGAGASSGSVPAAAATAAAAITQQQQQQAAAAAPAAQQLRLAAAGVNIPHPAKAATGGEDSFFVSTHGLGALAVADGVGGWAAEGIDPALYPRRLMAACEEALAAADPYGSIDGGAAPAAALLAAAHARTEEPGSCTVILGVLLPGGRLSVANLGDCELKVVRDGRVVYSSEVLEHQWNMPLQLSSPQFYDCGSTPADAETAEVALAPGDVVVVGSDGLWDNLWEDQVLEAVAEEAHGAPQAGGDELAAGLAQRLAAVAFEQSGDPAFVSPFSVERQARMGDAAAAAGVALPAAGGKRDDVCCVVAVVEALQHSNLYTRGFPPDFSEAELIQLFGEHGSIVSLRVVAAAEGQAPHAFVKYEQPGQAAGAIQALNGTNINGSQLVVKFADADVQPRVESGRQPSEWCYCRNLPASYTRQDVGEMFVPFGTVLEIRLFPSTELYKGSGALVQMQGIEQAAVAIQTLNGSFPRGATQPLLVRFADSPAEKAAKQQRKERLMQKQQVAGAGLFGGNSLPGLAAQLQHQLLGLAMGSNGRASMSASSIGNSPELSADLPSMLSPLDGFSDSSSSGGLPAAAVLHQQAALAAAAAPGGGASIYIKGMPEDADKLWLYEKFARFGGICSVRVLIDDQTGRCNGVGFVNYVSAEAARVAQDSMNGVSMGDRLLHVMVQNPAARGRMPMGNGGASGGLSLTPPSSSGLPPVGPSRVTPSAVMQAAANSMGLNASTLASLQAASAGLMHHQGSNSMGNGMLPPGTCGLPMDSSQQYGGGMGQHGGTFGTLQW</sequence>
<name>A0A2P6V2D9_9CHLO</name>
<dbReference type="PROSITE" id="PS50102">
    <property type="entry name" value="RRM"/>
    <property type="match status" value="3"/>
</dbReference>
<reference evidence="7 8" key="1">
    <citation type="journal article" date="2018" name="Plant J.">
        <title>Genome sequences of Chlorella sorokiniana UTEX 1602 and Micractinium conductrix SAG 241.80: implications to maltose excretion by a green alga.</title>
        <authorList>
            <person name="Arriola M.B."/>
            <person name="Velmurugan N."/>
            <person name="Zhang Y."/>
            <person name="Plunkett M.H."/>
            <person name="Hondzo H."/>
            <person name="Barney B.M."/>
        </authorList>
    </citation>
    <scope>NUCLEOTIDE SEQUENCE [LARGE SCALE GENOMIC DNA]</scope>
    <source>
        <strain evidence="7 8">SAG 241.80</strain>
    </source>
</reference>
<dbReference type="SUPFAM" id="SSF54928">
    <property type="entry name" value="RNA-binding domain, RBD"/>
    <property type="match status" value="2"/>
</dbReference>
<dbReference type="CDD" id="cd00590">
    <property type="entry name" value="RRM_SF"/>
    <property type="match status" value="1"/>
</dbReference>
<keyword evidence="1" id="KW-0677">Repeat</keyword>
<dbReference type="InterPro" id="IPR000504">
    <property type="entry name" value="RRM_dom"/>
</dbReference>
<protein>
    <submittedName>
        <fullName evidence="7">Phosphatase 2C 26</fullName>
    </submittedName>
</protein>
<dbReference type="InterPro" id="IPR035979">
    <property type="entry name" value="RBD_domain_sf"/>
</dbReference>
<dbReference type="Gene3D" id="3.30.70.330">
    <property type="match status" value="3"/>
</dbReference>
<feature type="domain" description="RRM" evidence="5">
    <location>
        <begin position="618"/>
        <end position="694"/>
    </location>
</feature>
<dbReference type="SMART" id="SM00332">
    <property type="entry name" value="PP2Cc"/>
    <property type="match status" value="1"/>
</dbReference>
<dbReference type="PANTHER" id="PTHR12320">
    <property type="entry name" value="PROTEIN PHOSPHATASE 2C"/>
    <property type="match status" value="1"/>
</dbReference>
<evidence type="ECO:0000256" key="4">
    <source>
        <dbReference type="SAM" id="MobiDB-lite"/>
    </source>
</evidence>
<gene>
    <name evidence="7" type="ORF">C2E20_8135</name>
</gene>
<dbReference type="SUPFAM" id="SSF81606">
    <property type="entry name" value="PP2C-like"/>
    <property type="match status" value="1"/>
</dbReference>
<proteinExistence type="predicted"/>
<feature type="region of interest" description="Disordered" evidence="4">
    <location>
        <begin position="984"/>
        <end position="1010"/>
    </location>
</feature>
<dbReference type="InterPro" id="IPR036457">
    <property type="entry name" value="PPM-type-like_dom_sf"/>
</dbReference>
<dbReference type="GO" id="GO:0003723">
    <property type="term" value="F:RNA binding"/>
    <property type="evidence" value="ECO:0007669"/>
    <property type="project" value="UniProtKB-UniRule"/>
</dbReference>
<comment type="caution">
    <text evidence="7">The sequence shown here is derived from an EMBL/GenBank/DDBJ whole genome shotgun (WGS) entry which is preliminary data.</text>
</comment>
<dbReference type="InterPro" id="IPR039123">
    <property type="entry name" value="PPTC7"/>
</dbReference>
<dbReference type="OrthoDB" id="266138at2759"/>
<evidence type="ECO:0000313" key="7">
    <source>
        <dbReference type="EMBL" id="PSC68257.1"/>
    </source>
</evidence>
<dbReference type="PROSITE" id="PS51746">
    <property type="entry name" value="PPM_2"/>
    <property type="match status" value="1"/>
</dbReference>
<dbReference type="AlphaFoldDB" id="A0A2P6V2D9"/>
<dbReference type="SMART" id="SM00331">
    <property type="entry name" value="PP2C_SIG"/>
    <property type="match status" value="1"/>
</dbReference>
<dbReference type="InterPro" id="IPR001932">
    <property type="entry name" value="PPM-type_phosphatase-like_dom"/>
</dbReference>
<dbReference type="GO" id="GO:0004722">
    <property type="term" value="F:protein serine/threonine phosphatase activity"/>
    <property type="evidence" value="ECO:0007669"/>
    <property type="project" value="TreeGrafter"/>
</dbReference>
<dbReference type="PANTHER" id="PTHR12320:SF60">
    <property type="entry name" value="PROTEIN PHOSPHATASE 2C 26-RELATED"/>
    <property type="match status" value="1"/>
</dbReference>
<evidence type="ECO:0000256" key="2">
    <source>
        <dbReference type="ARBA" id="ARBA00022884"/>
    </source>
</evidence>
<dbReference type="SMART" id="SM00360">
    <property type="entry name" value="RRM"/>
    <property type="match status" value="3"/>
</dbReference>
<keyword evidence="2 3" id="KW-0694">RNA-binding</keyword>
<evidence type="ECO:0000256" key="1">
    <source>
        <dbReference type="ARBA" id="ARBA00022737"/>
    </source>
</evidence>
<feature type="domain" description="PPM-type phosphatase" evidence="6">
    <location>
        <begin position="349"/>
        <end position="612"/>
    </location>
</feature>
<dbReference type="PRINTS" id="PR00961">
    <property type="entry name" value="HUDSXLRNA"/>
</dbReference>
<feature type="domain" description="RRM" evidence="5">
    <location>
        <begin position="898"/>
        <end position="976"/>
    </location>
</feature>
<evidence type="ECO:0000256" key="3">
    <source>
        <dbReference type="PROSITE-ProRule" id="PRU00176"/>
    </source>
</evidence>
<feature type="domain" description="RRM" evidence="5">
    <location>
        <begin position="708"/>
        <end position="787"/>
    </location>
</feature>
<dbReference type="STRING" id="554055.A0A2P6V2D9"/>
<dbReference type="Pfam" id="PF07228">
    <property type="entry name" value="SpoIIE"/>
    <property type="match status" value="1"/>
</dbReference>
<dbReference type="InterPro" id="IPR002343">
    <property type="entry name" value="Hud_Sxl_RNA"/>
</dbReference>
<dbReference type="Gene3D" id="3.60.40.10">
    <property type="entry name" value="PPM-type phosphatase domain"/>
    <property type="match status" value="1"/>
</dbReference>
<organism evidence="7 8">
    <name type="scientific">Micractinium conductrix</name>
    <dbReference type="NCBI Taxonomy" id="554055"/>
    <lineage>
        <taxon>Eukaryota</taxon>
        <taxon>Viridiplantae</taxon>
        <taxon>Chlorophyta</taxon>
        <taxon>core chlorophytes</taxon>
        <taxon>Trebouxiophyceae</taxon>
        <taxon>Chlorellales</taxon>
        <taxon>Chlorellaceae</taxon>
        <taxon>Chlorella clade</taxon>
        <taxon>Micractinium</taxon>
    </lineage>
</organism>
<dbReference type="EMBL" id="LHPF02000039">
    <property type="protein sequence ID" value="PSC68257.1"/>
    <property type="molecule type" value="Genomic_DNA"/>
</dbReference>
<keyword evidence="8" id="KW-1185">Reference proteome</keyword>
<dbReference type="Pfam" id="PF00076">
    <property type="entry name" value="RRM_1"/>
    <property type="match status" value="3"/>
</dbReference>
<evidence type="ECO:0000313" key="8">
    <source>
        <dbReference type="Proteomes" id="UP000239649"/>
    </source>
</evidence>